<keyword evidence="1" id="KW-0175">Coiled coil</keyword>
<gene>
    <name evidence="2" type="ORF">GCM10023116_18830</name>
</gene>
<keyword evidence="3" id="KW-1185">Reference proteome</keyword>
<proteinExistence type="predicted"/>
<protein>
    <submittedName>
        <fullName evidence="2">Uncharacterized protein</fullName>
    </submittedName>
</protein>
<dbReference type="RefSeq" id="WP_345195533.1">
    <property type="nucleotide sequence ID" value="NZ_BAABFL010000181.1"/>
</dbReference>
<accession>A0ABP8V069</accession>
<evidence type="ECO:0000256" key="1">
    <source>
        <dbReference type="SAM" id="Coils"/>
    </source>
</evidence>
<name>A0ABP8V069_9GAMM</name>
<dbReference type="EMBL" id="BAABFL010000181">
    <property type="protein sequence ID" value="GAA4649608.1"/>
    <property type="molecule type" value="Genomic_DNA"/>
</dbReference>
<evidence type="ECO:0000313" key="2">
    <source>
        <dbReference type="EMBL" id="GAA4649608.1"/>
    </source>
</evidence>
<reference evidence="3" key="1">
    <citation type="journal article" date="2019" name="Int. J. Syst. Evol. Microbiol.">
        <title>The Global Catalogue of Microorganisms (GCM) 10K type strain sequencing project: providing services to taxonomists for standard genome sequencing and annotation.</title>
        <authorList>
            <consortium name="The Broad Institute Genomics Platform"/>
            <consortium name="The Broad Institute Genome Sequencing Center for Infectious Disease"/>
            <person name="Wu L."/>
            <person name="Ma J."/>
        </authorList>
    </citation>
    <scope>NUCLEOTIDE SEQUENCE [LARGE SCALE GENOMIC DNA]</scope>
    <source>
        <strain evidence="3">JCM 17805</strain>
    </source>
</reference>
<sequence length="183" mass="20484">MTIGGAVIPNVLFTEHNAEAIRSKRLEQIKSLELESNKLEQQILKDKKFLQGNEAEQARERKEIENEIREVQAEITAVYGLDENKISLQTSSEQVEQLTQTTNDLSTKITHLNEAITTHKNLHTKTKGEADESRLANSTLETTLVTLNRNWQNLTNGMFEHTAVPMQSTSSDASAINEALNPA</sequence>
<dbReference type="Proteomes" id="UP001500604">
    <property type="component" value="Unassembled WGS sequence"/>
</dbReference>
<organism evidence="2 3">
    <name type="scientific">Kistimonas scapharcae</name>
    <dbReference type="NCBI Taxonomy" id="1036133"/>
    <lineage>
        <taxon>Bacteria</taxon>
        <taxon>Pseudomonadati</taxon>
        <taxon>Pseudomonadota</taxon>
        <taxon>Gammaproteobacteria</taxon>
        <taxon>Oceanospirillales</taxon>
        <taxon>Endozoicomonadaceae</taxon>
        <taxon>Kistimonas</taxon>
    </lineage>
</organism>
<comment type="caution">
    <text evidence="2">The sequence shown here is derived from an EMBL/GenBank/DDBJ whole genome shotgun (WGS) entry which is preliminary data.</text>
</comment>
<feature type="coiled-coil region" evidence="1">
    <location>
        <begin position="22"/>
        <end position="74"/>
    </location>
</feature>
<evidence type="ECO:0000313" key="3">
    <source>
        <dbReference type="Proteomes" id="UP001500604"/>
    </source>
</evidence>